<gene>
    <name evidence="7" type="ORF">D5086_0000300840</name>
</gene>
<reference evidence="7" key="1">
    <citation type="submission" date="2018-10" db="EMBL/GenBank/DDBJ databases">
        <title>Population genomic analysis revealed the cold adaptation of white poplar.</title>
        <authorList>
            <person name="Liu Y.-J."/>
        </authorList>
    </citation>
    <scope>NUCLEOTIDE SEQUENCE [LARGE SCALE GENOMIC DNA]</scope>
    <source>
        <strain evidence="7">PAL-ZL1</strain>
    </source>
</reference>
<dbReference type="AlphaFoldDB" id="A0A4U5MPH3"/>
<evidence type="ECO:0000256" key="3">
    <source>
        <dbReference type="ARBA" id="ARBA00022801"/>
    </source>
</evidence>
<evidence type="ECO:0000256" key="1">
    <source>
        <dbReference type="ARBA" id="ARBA00004123"/>
    </source>
</evidence>
<protein>
    <recommendedName>
        <fullName evidence="2">protein-serine/threonine phosphatase</fullName>
        <ecNumber evidence="2">3.1.3.16</ecNumber>
    </recommendedName>
</protein>
<dbReference type="Gene3D" id="3.40.50.1000">
    <property type="entry name" value="HAD superfamily/HAD-like"/>
    <property type="match status" value="1"/>
</dbReference>
<dbReference type="EC" id="3.1.3.16" evidence="2"/>
<dbReference type="InterPro" id="IPR023214">
    <property type="entry name" value="HAD_sf"/>
</dbReference>
<keyword evidence="4" id="KW-0539">Nucleus</keyword>
<dbReference type="GO" id="GO:0008420">
    <property type="term" value="F:RNA polymerase II CTD heptapeptide repeat phosphatase activity"/>
    <property type="evidence" value="ECO:0007669"/>
    <property type="project" value="InterPro"/>
</dbReference>
<evidence type="ECO:0000256" key="4">
    <source>
        <dbReference type="ARBA" id="ARBA00023242"/>
    </source>
</evidence>
<dbReference type="InterPro" id="IPR039189">
    <property type="entry name" value="Fcp1"/>
</dbReference>
<dbReference type="Gene3D" id="3.40.50.10190">
    <property type="entry name" value="BRCT domain"/>
    <property type="match status" value="1"/>
</dbReference>
<evidence type="ECO:0000256" key="5">
    <source>
        <dbReference type="ARBA" id="ARBA00047761"/>
    </source>
</evidence>
<comment type="catalytic activity">
    <reaction evidence="6">
        <text>O-phospho-L-threonyl-[protein] + H2O = L-threonyl-[protein] + phosphate</text>
        <dbReference type="Rhea" id="RHEA:47004"/>
        <dbReference type="Rhea" id="RHEA-COMP:11060"/>
        <dbReference type="Rhea" id="RHEA-COMP:11605"/>
        <dbReference type="ChEBI" id="CHEBI:15377"/>
        <dbReference type="ChEBI" id="CHEBI:30013"/>
        <dbReference type="ChEBI" id="CHEBI:43474"/>
        <dbReference type="ChEBI" id="CHEBI:61977"/>
        <dbReference type="EC" id="3.1.3.16"/>
    </reaction>
</comment>
<dbReference type="STRING" id="43335.A0A4U5MPH3"/>
<organism evidence="7">
    <name type="scientific">Populus alba</name>
    <name type="common">White poplar</name>
    <dbReference type="NCBI Taxonomy" id="43335"/>
    <lineage>
        <taxon>Eukaryota</taxon>
        <taxon>Viridiplantae</taxon>
        <taxon>Streptophyta</taxon>
        <taxon>Embryophyta</taxon>
        <taxon>Tracheophyta</taxon>
        <taxon>Spermatophyta</taxon>
        <taxon>Magnoliopsida</taxon>
        <taxon>eudicotyledons</taxon>
        <taxon>Gunneridae</taxon>
        <taxon>Pentapetalae</taxon>
        <taxon>rosids</taxon>
        <taxon>fabids</taxon>
        <taxon>Malpighiales</taxon>
        <taxon>Salicaceae</taxon>
        <taxon>Saliceae</taxon>
        <taxon>Populus</taxon>
    </lineage>
</organism>
<comment type="catalytic activity">
    <reaction evidence="5">
        <text>O-phospho-L-seryl-[protein] + H2O = L-seryl-[protein] + phosphate</text>
        <dbReference type="Rhea" id="RHEA:20629"/>
        <dbReference type="Rhea" id="RHEA-COMP:9863"/>
        <dbReference type="Rhea" id="RHEA-COMP:11604"/>
        <dbReference type="ChEBI" id="CHEBI:15377"/>
        <dbReference type="ChEBI" id="CHEBI:29999"/>
        <dbReference type="ChEBI" id="CHEBI:43474"/>
        <dbReference type="ChEBI" id="CHEBI:83421"/>
        <dbReference type="EC" id="3.1.3.16"/>
    </reaction>
</comment>
<accession>A0A4U5MPH3</accession>
<dbReference type="GO" id="GO:0005634">
    <property type="term" value="C:nucleus"/>
    <property type="evidence" value="ECO:0007669"/>
    <property type="project" value="UniProtKB-SubCell"/>
</dbReference>
<keyword evidence="3" id="KW-0378">Hydrolase</keyword>
<name>A0A4U5MPH3_POPAL</name>
<comment type="subcellular location">
    <subcellularLocation>
        <location evidence="1">Nucleus</location>
    </subcellularLocation>
</comment>
<proteinExistence type="predicted"/>
<dbReference type="EMBL" id="RCHU01001178">
    <property type="protein sequence ID" value="TKR71560.1"/>
    <property type="molecule type" value="Genomic_DNA"/>
</dbReference>
<dbReference type="PANTHER" id="PTHR23081:SF36">
    <property type="entry name" value="RNA POLYMERASE II SUBUNIT A C-TERMINAL DOMAIN PHOSPHATASE"/>
    <property type="match status" value="1"/>
</dbReference>
<dbReference type="SUPFAM" id="SSF52113">
    <property type="entry name" value="BRCT domain"/>
    <property type="match status" value="1"/>
</dbReference>
<evidence type="ECO:0000256" key="6">
    <source>
        <dbReference type="ARBA" id="ARBA00048336"/>
    </source>
</evidence>
<sequence>MAKLLDPGGEFFNAKVTSRDDGAQRHQKGHDVVSGKEIAVLILDDAENGSAYMASMRHREKFDIDVINFGLIGVSYIDCKSLLELKSDESESAGALASVLKALRKVHHIFFEVCSNTVRGDVLKGCKTVFSRVFPTQFQADNHRLWRMVEQLGATCSTEAAGTEKSRRALKHNKFLVHPGWIEATNYFGRSSLKRIESLSTKLRINDQASSTLVRIQLVSNTSYT</sequence>
<comment type="caution">
    <text evidence="7">The sequence shown here is derived from an EMBL/GenBank/DDBJ whole genome shotgun (WGS) entry which is preliminary data.</text>
</comment>
<dbReference type="PANTHER" id="PTHR23081">
    <property type="entry name" value="RNA POLYMERASE II CTD PHOSPHATASE"/>
    <property type="match status" value="1"/>
</dbReference>
<evidence type="ECO:0000256" key="2">
    <source>
        <dbReference type="ARBA" id="ARBA00013081"/>
    </source>
</evidence>
<evidence type="ECO:0000313" key="7">
    <source>
        <dbReference type="EMBL" id="TKR71560.1"/>
    </source>
</evidence>
<dbReference type="InterPro" id="IPR036420">
    <property type="entry name" value="BRCT_dom_sf"/>
</dbReference>